<evidence type="ECO:0000256" key="10">
    <source>
        <dbReference type="SAM" id="Phobius"/>
    </source>
</evidence>
<feature type="transmembrane region" description="Helical" evidence="10">
    <location>
        <begin position="586"/>
        <end position="604"/>
    </location>
</feature>
<dbReference type="STRING" id="471704.A0A195DZ69"/>
<keyword evidence="12" id="KW-1185">Reference proteome</keyword>
<dbReference type="PROSITE" id="PS51257">
    <property type="entry name" value="PROKAR_LIPOPROTEIN"/>
    <property type="match status" value="1"/>
</dbReference>
<dbReference type="GO" id="GO:0007165">
    <property type="term" value="P:signal transduction"/>
    <property type="evidence" value="ECO:0007669"/>
    <property type="project" value="UniProtKB-KW"/>
</dbReference>
<dbReference type="GO" id="GO:0004984">
    <property type="term" value="F:olfactory receptor activity"/>
    <property type="evidence" value="ECO:0007669"/>
    <property type="project" value="InterPro"/>
</dbReference>
<keyword evidence="5" id="KW-0552">Olfaction</keyword>
<gene>
    <name evidence="11" type="ORF">ALC57_09662</name>
</gene>
<accession>A0A195DZ69</accession>
<keyword evidence="4 10" id="KW-0812">Transmembrane</keyword>
<feature type="transmembrane region" description="Helical" evidence="10">
    <location>
        <begin position="262"/>
        <end position="280"/>
    </location>
</feature>
<dbReference type="AlphaFoldDB" id="A0A195DZ69"/>
<evidence type="ECO:0000256" key="2">
    <source>
        <dbReference type="ARBA" id="ARBA00022475"/>
    </source>
</evidence>
<protein>
    <submittedName>
        <fullName evidence="11">Odorant receptor 46a, isoform B</fullName>
    </submittedName>
</protein>
<keyword evidence="7 10" id="KW-0472">Membrane</keyword>
<feature type="transmembrane region" description="Helical" evidence="10">
    <location>
        <begin position="438"/>
        <end position="457"/>
    </location>
</feature>
<evidence type="ECO:0000256" key="3">
    <source>
        <dbReference type="ARBA" id="ARBA00022606"/>
    </source>
</evidence>
<dbReference type="GO" id="GO:0005886">
    <property type="term" value="C:plasma membrane"/>
    <property type="evidence" value="ECO:0007669"/>
    <property type="project" value="UniProtKB-SubCell"/>
</dbReference>
<feature type="transmembrane region" description="Helical" evidence="10">
    <location>
        <begin position="862"/>
        <end position="883"/>
    </location>
</feature>
<dbReference type="GO" id="GO:0005549">
    <property type="term" value="F:odorant binding"/>
    <property type="evidence" value="ECO:0007669"/>
    <property type="project" value="InterPro"/>
</dbReference>
<evidence type="ECO:0000313" key="12">
    <source>
        <dbReference type="Proteomes" id="UP000078492"/>
    </source>
</evidence>
<evidence type="ECO:0000256" key="8">
    <source>
        <dbReference type="ARBA" id="ARBA00023170"/>
    </source>
</evidence>
<feature type="transmembrane region" description="Helical" evidence="10">
    <location>
        <begin position="34"/>
        <end position="55"/>
    </location>
</feature>
<sequence length="885" mass="103965">MNIPKLTYSIVMISGCFRPQSWTTLFKKTVYNIYRLYVIAMMCTFTMLQIIDLVLCVDNTNDLISNLNITLATLTACYKIFILSINHENFVTLVNYLTEEPFKPLDSEEMKILRQYNKILRNITLRCITFVAIACTFFILSSPFTDFRHKKLKYREWIPFDYSSHVVFCFAYAQKMVTVCHSALVNVAIDSLIMNILKSTYSTVIISGCFRPQSWTSLFKKTVYNIYRLYVIAMLYTFTILQFIDIVLYVDNANDFTNNLNMMLTILASCYKIFILSINYENFVTLVNYLTEEPFKPLDSDEMKILRQYNKIIRNNTLRYIILVAMSCTLDILYSLFTDFRHKKLTYREWMPFDYSSHVVFCFAYAHQMVAGLHAAIVNVAIDSLMCGFLIHICCQIEILEYRLKKFLDNQFILDYCICHHNRIFEFAQIVSIKFNKIIGFQFMASMMIFCSSLYQLTKSTLNVDQFSLILYTGCMLTQIFIYCWFGNKVKLKSLQLVDSIFQMEWPVVDNSIQKSLLIIMKRAMIPIEMSTLYVLTMNLDSFVTVIYNIYRLYVIAMLYTFTILQFIDIVLYVDNANDFTNNLNMMLTILASCYKIFILSINYENFVTLVNYLTEEPFKPLNSDEMKILRQYNKIIRNNTLRYIILVAITCTFVILSSLFTDFRHKKLKYREWIPFDYSSHVVFCFAYAQQMVTACHSALVNVAIDSLICGFLIHICCQIEILEYRLKKFLDNQFILSYCICHHNRIFEFAQIVNIKFTKIIGFQFMASMMIFCSNLYQLTKSTLNADHFSLILYTGCMLTQIFIYCWFGNKVKLKITYFIPQSLQLLDSIFQMEWPVVDNSVQKSLLIIMKRAMIPIEISTVYVLTMNLDSFVTVSINIYLNV</sequence>
<reference evidence="11 12" key="1">
    <citation type="submission" date="2015-09" db="EMBL/GenBank/DDBJ databases">
        <title>Trachymyrmex cornetzi WGS genome.</title>
        <authorList>
            <person name="Nygaard S."/>
            <person name="Hu H."/>
            <person name="Boomsma J."/>
            <person name="Zhang G."/>
        </authorList>
    </citation>
    <scope>NUCLEOTIDE SEQUENCE [LARGE SCALE GENOMIC DNA]</scope>
    <source>
        <strain evidence="11">Tcor2-1</strain>
        <tissue evidence="11">Whole body</tissue>
    </source>
</reference>
<evidence type="ECO:0000256" key="6">
    <source>
        <dbReference type="ARBA" id="ARBA00022989"/>
    </source>
</evidence>
<keyword evidence="3" id="KW-0716">Sensory transduction</keyword>
<feature type="transmembrane region" description="Helical" evidence="10">
    <location>
        <begin position="791"/>
        <end position="810"/>
    </location>
</feature>
<evidence type="ECO:0000256" key="4">
    <source>
        <dbReference type="ARBA" id="ARBA00022692"/>
    </source>
</evidence>
<feature type="transmembrane region" description="Helical" evidence="10">
    <location>
        <begin position="67"/>
        <end position="85"/>
    </location>
</feature>
<comment type="subcellular location">
    <subcellularLocation>
        <location evidence="1">Cell membrane</location>
        <topology evidence="1">Multi-pass membrane protein</topology>
    </subcellularLocation>
</comment>
<dbReference type="PANTHER" id="PTHR21137">
    <property type="entry name" value="ODORANT RECEPTOR"/>
    <property type="match status" value="1"/>
</dbReference>
<evidence type="ECO:0000256" key="9">
    <source>
        <dbReference type="ARBA" id="ARBA00023224"/>
    </source>
</evidence>
<dbReference type="Proteomes" id="UP000078492">
    <property type="component" value="Unassembled WGS sequence"/>
</dbReference>
<feature type="transmembrane region" description="Helical" evidence="10">
    <location>
        <begin position="469"/>
        <end position="486"/>
    </location>
</feature>
<keyword evidence="8 11" id="KW-0675">Receptor</keyword>
<dbReference type="Pfam" id="PF02949">
    <property type="entry name" value="7tm_6"/>
    <property type="match status" value="3"/>
</dbReference>
<proteinExistence type="predicted"/>
<evidence type="ECO:0000256" key="5">
    <source>
        <dbReference type="ARBA" id="ARBA00022725"/>
    </source>
</evidence>
<organism evidence="11 12">
    <name type="scientific">Trachymyrmex cornetzi</name>
    <dbReference type="NCBI Taxonomy" id="471704"/>
    <lineage>
        <taxon>Eukaryota</taxon>
        <taxon>Metazoa</taxon>
        <taxon>Ecdysozoa</taxon>
        <taxon>Arthropoda</taxon>
        <taxon>Hexapoda</taxon>
        <taxon>Insecta</taxon>
        <taxon>Pterygota</taxon>
        <taxon>Neoptera</taxon>
        <taxon>Endopterygota</taxon>
        <taxon>Hymenoptera</taxon>
        <taxon>Apocrita</taxon>
        <taxon>Aculeata</taxon>
        <taxon>Formicoidea</taxon>
        <taxon>Formicidae</taxon>
        <taxon>Myrmicinae</taxon>
        <taxon>Trachymyrmex</taxon>
    </lineage>
</organism>
<keyword evidence="6 10" id="KW-1133">Transmembrane helix</keyword>
<feature type="transmembrane region" description="Helical" evidence="10">
    <location>
        <begin position="357"/>
        <end position="382"/>
    </location>
</feature>
<feature type="transmembrane region" description="Helical" evidence="10">
    <location>
        <begin position="762"/>
        <end position="779"/>
    </location>
</feature>
<feature type="transmembrane region" description="Helical" evidence="10">
    <location>
        <begin position="123"/>
        <end position="145"/>
    </location>
</feature>
<evidence type="ECO:0000256" key="7">
    <source>
        <dbReference type="ARBA" id="ARBA00023136"/>
    </source>
</evidence>
<keyword evidence="9" id="KW-0807">Transducer</keyword>
<feature type="transmembrane region" description="Helical" evidence="10">
    <location>
        <begin position="317"/>
        <end position="337"/>
    </location>
</feature>
<evidence type="ECO:0000256" key="1">
    <source>
        <dbReference type="ARBA" id="ARBA00004651"/>
    </source>
</evidence>
<dbReference type="PANTHER" id="PTHR21137:SF35">
    <property type="entry name" value="ODORANT RECEPTOR 19A-RELATED"/>
    <property type="match status" value="1"/>
</dbReference>
<dbReference type="EMBL" id="KQ980050">
    <property type="protein sequence ID" value="KYN18017.1"/>
    <property type="molecule type" value="Genomic_DNA"/>
</dbReference>
<name>A0A195DZ69_9HYME</name>
<feature type="transmembrane region" description="Helical" evidence="10">
    <location>
        <begin position="642"/>
        <end position="662"/>
    </location>
</feature>
<feature type="transmembrane region" description="Helical" evidence="10">
    <location>
        <begin position="557"/>
        <end position="574"/>
    </location>
</feature>
<keyword evidence="2" id="KW-1003">Cell membrane</keyword>
<dbReference type="InterPro" id="IPR004117">
    <property type="entry name" value="7tm6_olfct_rcpt"/>
</dbReference>
<evidence type="ECO:0000313" key="11">
    <source>
        <dbReference type="EMBL" id="KYN18017.1"/>
    </source>
</evidence>
<feature type="transmembrane region" description="Helical" evidence="10">
    <location>
        <begin position="229"/>
        <end position="250"/>
    </location>
</feature>